<proteinExistence type="predicted"/>
<gene>
    <name evidence="3" type="ORF">COCMIDRAFT_87737</name>
</gene>
<dbReference type="PROSITE" id="PS00463">
    <property type="entry name" value="ZN2_CY6_FUNGAL_1"/>
    <property type="match status" value="1"/>
</dbReference>
<dbReference type="PANTHER" id="PTHR47654">
    <property type="entry name" value="ZN(II)2CYS6 TRANSCRIPTION FACTOR (EUROFUNG)-RELATED"/>
    <property type="match status" value="1"/>
</dbReference>
<dbReference type="InterPro" id="IPR036864">
    <property type="entry name" value="Zn2-C6_fun-type_DNA-bd_sf"/>
</dbReference>
<dbReference type="SMART" id="SM00066">
    <property type="entry name" value="GAL4"/>
    <property type="match status" value="1"/>
</dbReference>
<dbReference type="Pfam" id="PF00172">
    <property type="entry name" value="Zn_clus"/>
    <property type="match status" value="1"/>
</dbReference>
<dbReference type="HOGENOM" id="CLU_1815472_0_0_1"/>
<keyword evidence="4" id="KW-1185">Reference proteome</keyword>
<dbReference type="Gene3D" id="4.10.240.10">
    <property type="entry name" value="Zn(2)-C6 fungal-type DNA-binding domain"/>
    <property type="match status" value="1"/>
</dbReference>
<sequence length="140" mass="16112">MDNTQQHYPPEHLSSWSRPDAKVAIPRLQNINYHLPATARPQRPRTDVVSKACTQCRKRKIKCSGDRPRCTNCQRQGKDHACHYEQERKDRLRGALRKVQILTELLNDVSSQLDEKGKNKIQEVLASFEDDTPLPQTPSV</sequence>
<dbReference type="GO" id="GO:0000981">
    <property type="term" value="F:DNA-binding transcription factor activity, RNA polymerase II-specific"/>
    <property type="evidence" value="ECO:0007669"/>
    <property type="project" value="InterPro"/>
</dbReference>
<dbReference type="Proteomes" id="UP000054032">
    <property type="component" value="Unassembled WGS sequence"/>
</dbReference>
<feature type="domain" description="Zn(2)-C6 fungal-type" evidence="2">
    <location>
        <begin position="52"/>
        <end position="84"/>
    </location>
</feature>
<accession>W6ZWX9</accession>
<dbReference type="InterPro" id="IPR053230">
    <property type="entry name" value="Trans_reg_galc"/>
</dbReference>
<organism evidence="3 4">
    <name type="scientific">Bipolaris oryzae ATCC 44560</name>
    <dbReference type="NCBI Taxonomy" id="930090"/>
    <lineage>
        <taxon>Eukaryota</taxon>
        <taxon>Fungi</taxon>
        <taxon>Dikarya</taxon>
        <taxon>Ascomycota</taxon>
        <taxon>Pezizomycotina</taxon>
        <taxon>Dothideomycetes</taxon>
        <taxon>Pleosporomycetidae</taxon>
        <taxon>Pleosporales</taxon>
        <taxon>Pleosporineae</taxon>
        <taxon>Pleosporaceae</taxon>
        <taxon>Bipolaris</taxon>
    </lineage>
</organism>
<dbReference type="SUPFAM" id="SSF57701">
    <property type="entry name" value="Zn2/Cys6 DNA-binding domain"/>
    <property type="match status" value="1"/>
</dbReference>
<dbReference type="RefSeq" id="XP_007685177.1">
    <property type="nucleotide sequence ID" value="XM_007686987.1"/>
</dbReference>
<dbReference type="KEGG" id="bor:COCMIDRAFT_87737"/>
<feature type="non-terminal residue" evidence="3">
    <location>
        <position position="140"/>
    </location>
</feature>
<evidence type="ECO:0000259" key="2">
    <source>
        <dbReference type="PROSITE" id="PS50048"/>
    </source>
</evidence>
<evidence type="ECO:0000313" key="3">
    <source>
        <dbReference type="EMBL" id="EUC48331.1"/>
    </source>
</evidence>
<name>W6ZWX9_COCMI</name>
<evidence type="ECO:0000256" key="1">
    <source>
        <dbReference type="ARBA" id="ARBA00023242"/>
    </source>
</evidence>
<keyword evidence="1" id="KW-0539">Nucleus</keyword>
<dbReference type="PANTHER" id="PTHR47654:SF5">
    <property type="entry name" value="TRANSCRIPTION FACTOR DOMAIN-CONTAINING PROTEIN"/>
    <property type="match status" value="1"/>
</dbReference>
<dbReference type="GO" id="GO:0008270">
    <property type="term" value="F:zinc ion binding"/>
    <property type="evidence" value="ECO:0007669"/>
    <property type="project" value="InterPro"/>
</dbReference>
<reference evidence="3 4" key="1">
    <citation type="journal article" date="2013" name="PLoS Genet.">
        <title>Comparative genome structure, secondary metabolite, and effector coding capacity across Cochliobolus pathogens.</title>
        <authorList>
            <person name="Condon B.J."/>
            <person name="Leng Y."/>
            <person name="Wu D."/>
            <person name="Bushley K.E."/>
            <person name="Ohm R.A."/>
            <person name="Otillar R."/>
            <person name="Martin J."/>
            <person name="Schackwitz W."/>
            <person name="Grimwood J."/>
            <person name="MohdZainudin N."/>
            <person name="Xue C."/>
            <person name="Wang R."/>
            <person name="Manning V.A."/>
            <person name="Dhillon B."/>
            <person name="Tu Z.J."/>
            <person name="Steffenson B.J."/>
            <person name="Salamov A."/>
            <person name="Sun H."/>
            <person name="Lowry S."/>
            <person name="LaButti K."/>
            <person name="Han J."/>
            <person name="Copeland A."/>
            <person name="Lindquist E."/>
            <person name="Barry K."/>
            <person name="Schmutz J."/>
            <person name="Baker S.E."/>
            <person name="Ciuffetti L.M."/>
            <person name="Grigoriev I.V."/>
            <person name="Zhong S."/>
            <person name="Turgeon B.G."/>
        </authorList>
    </citation>
    <scope>NUCLEOTIDE SEQUENCE [LARGE SCALE GENOMIC DNA]</scope>
    <source>
        <strain evidence="3 4">ATCC 44560</strain>
    </source>
</reference>
<dbReference type="CDD" id="cd00067">
    <property type="entry name" value="GAL4"/>
    <property type="match status" value="1"/>
</dbReference>
<dbReference type="EMBL" id="KI963942">
    <property type="protein sequence ID" value="EUC48331.1"/>
    <property type="molecule type" value="Genomic_DNA"/>
</dbReference>
<dbReference type="PROSITE" id="PS50048">
    <property type="entry name" value="ZN2_CY6_FUNGAL_2"/>
    <property type="match status" value="1"/>
</dbReference>
<evidence type="ECO:0000313" key="4">
    <source>
        <dbReference type="Proteomes" id="UP000054032"/>
    </source>
</evidence>
<dbReference type="GeneID" id="19127119"/>
<dbReference type="AlphaFoldDB" id="W6ZWX9"/>
<dbReference type="OrthoDB" id="10261408at2759"/>
<protein>
    <recommendedName>
        <fullName evidence="2">Zn(2)-C6 fungal-type domain-containing protein</fullName>
    </recommendedName>
</protein>
<dbReference type="InterPro" id="IPR001138">
    <property type="entry name" value="Zn2Cys6_DnaBD"/>
</dbReference>